<sequence length="114" mass="13211">MSQETFSVNLATPADLVHHGLFSAFSSDKSSRSSRDDLHEEKNTDRTTDVVRCDRRSGQNQGTGECVWMEKPFTRRTPRPRLPSQTFLDGFYIFCIWKNMERLQATCVNFSPRF</sequence>
<evidence type="ECO:0000313" key="3">
    <source>
        <dbReference type="Proteomes" id="UP000074247"/>
    </source>
</evidence>
<dbReference type="AlphaFoldDB" id="A0A139XQP4"/>
<feature type="region of interest" description="Disordered" evidence="1">
    <location>
        <begin position="26"/>
        <end position="62"/>
    </location>
</feature>
<comment type="caution">
    <text evidence="2">The sequence shown here is derived from an EMBL/GenBank/DDBJ whole genome shotgun (WGS) entry which is preliminary data.</text>
</comment>
<reference evidence="2 3" key="1">
    <citation type="journal article" date="2016" name="Nat. Commun.">
        <title>Local admixture of amplified and diversified secreted pathogenesis determinants shapes mosaic Toxoplasma gondii genomes.</title>
        <authorList>
            <person name="Lorenzi H."/>
            <person name="Khan A."/>
            <person name="Behnke M.S."/>
            <person name="Namasivayam S."/>
            <person name="Swapna L.S."/>
            <person name="Hadjithomas M."/>
            <person name="Karamycheva S."/>
            <person name="Pinney D."/>
            <person name="Brunk B.P."/>
            <person name="Ajioka J.W."/>
            <person name="Ajzenberg D."/>
            <person name="Boothroyd J.C."/>
            <person name="Boyle J.P."/>
            <person name="Darde M.L."/>
            <person name="Diaz-Miranda M.A."/>
            <person name="Dubey J.P."/>
            <person name="Fritz H.M."/>
            <person name="Gennari S.M."/>
            <person name="Gregory B.D."/>
            <person name="Kim K."/>
            <person name="Saeij J.P."/>
            <person name="Su C."/>
            <person name="White M.W."/>
            <person name="Zhu X.Q."/>
            <person name="Howe D.K."/>
            <person name="Rosenthal B.M."/>
            <person name="Grigg M.E."/>
            <person name="Parkinson J."/>
            <person name="Liu L."/>
            <person name="Kissinger J.C."/>
            <person name="Roos D.S."/>
            <person name="Sibley L.D."/>
        </authorList>
    </citation>
    <scope>NUCLEOTIDE SEQUENCE [LARGE SCALE GENOMIC DNA]</scope>
    <source>
        <strain evidence="2 3">ARI</strain>
    </source>
</reference>
<protein>
    <submittedName>
        <fullName evidence="2">Uncharacterized protein</fullName>
    </submittedName>
</protein>
<gene>
    <name evidence="2" type="ORF">TGARI_363500</name>
</gene>
<dbReference type="Proteomes" id="UP000074247">
    <property type="component" value="Unassembled WGS sequence"/>
</dbReference>
<evidence type="ECO:0000256" key="1">
    <source>
        <dbReference type="SAM" id="MobiDB-lite"/>
    </source>
</evidence>
<feature type="compositionally biased region" description="Basic and acidic residues" evidence="1">
    <location>
        <begin position="29"/>
        <end position="57"/>
    </location>
</feature>
<dbReference type="EMBL" id="AGQS02005306">
    <property type="protein sequence ID" value="KYF41094.1"/>
    <property type="molecule type" value="Genomic_DNA"/>
</dbReference>
<evidence type="ECO:0000313" key="2">
    <source>
        <dbReference type="EMBL" id="KYF41094.1"/>
    </source>
</evidence>
<name>A0A139XQP4_TOXGO</name>
<dbReference type="VEuPathDB" id="ToxoDB:TGARI_363500"/>
<proteinExistence type="predicted"/>
<accession>A0A139XQP4</accession>
<organism evidence="2 3">
    <name type="scientific">Toxoplasma gondii ARI</name>
    <dbReference type="NCBI Taxonomy" id="1074872"/>
    <lineage>
        <taxon>Eukaryota</taxon>
        <taxon>Sar</taxon>
        <taxon>Alveolata</taxon>
        <taxon>Apicomplexa</taxon>
        <taxon>Conoidasida</taxon>
        <taxon>Coccidia</taxon>
        <taxon>Eucoccidiorida</taxon>
        <taxon>Eimeriorina</taxon>
        <taxon>Sarcocystidae</taxon>
        <taxon>Toxoplasma</taxon>
    </lineage>
</organism>